<dbReference type="KEGG" id="vbh:CMV30_10990"/>
<gene>
    <name evidence="2" type="ORF">CMV30_10990</name>
</gene>
<evidence type="ECO:0000313" key="3">
    <source>
        <dbReference type="Proteomes" id="UP000217265"/>
    </source>
</evidence>
<evidence type="ECO:0000256" key="1">
    <source>
        <dbReference type="SAM" id="SignalP"/>
    </source>
</evidence>
<evidence type="ECO:0000313" key="2">
    <source>
        <dbReference type="EMBL" id="ATC64436.1"/>
    </source>
</evidence>
<organism evidence="2 3">
    <name type="scientific">Nibricoccus aquaticus</name>
    <dbReference type="NCBI Taxonomy" id="2576891"/>
    <lineage>
        <taxon>Bacteria</taxon>
        <taxon>Pseudomonadati</taxon>
        <taxon>Verrucomicrobiota</taxon>
        <taxon>Opitutia</taxon>
        <taxon>Opitutales</taxon>
        <taxon>Opitutaceae</taxon>
        <taxon>Nibricoccus</taxon>
    </lineage>
</organism>
<protein>
    <submittedName>
        <fullName evidence="2">Uncharacterized protein</fullName>
    </submittedName>
</protein>
<dbReference type="EMBL" id="CP023344">
    <property type="protein sequence ID" value="ATC64436.1"/>
    <property type="molecule type" value="Genomic_DNA"/>
</dbReference>
<name>A0A290QDV7_9BACT</name>
<sequence length="161" mass="17449">MKPPAIILLFLVMTCFAQAADRSNVATDAALEISADAMNELWEFESLIASLKYPLTVAESNAKLGGSSKIKWCCTHGGSGERKSRMEFEIITPRLKGLGYMIVLSGRELVEDSSEVSEVLLGFRTPLGGIYYADLSALSSILRDKGNEHARSPAPVPNKAK</sequence>
<feature type="chain" id="PRO_5012245302" evidence="1">
    <location>
        <begin position="20"/>
        <end position="161"/>
    </location>
</feature>
<keyword evidence="1" id="KW-0732">Signal</keyword>
<keyword evidence="3" id="KW-1185">Reference proteome</keyword>
<dbReference type="Proteomes" id="UP000217265">
    <property type="component" value="Chromosome"/>
</dbReference>
<accession>A0A290QDV7</accession>
<feature type="signal peptide" evidence="1">
    <location>
        <begin position="1"/>
        <end position="19"/>
    </location>
</feature>
<reference evidence="2 3" key="1">
    <citation type="submission" date="2017-09" db="EMBL/GenBank/DDBJ databases">
        <title>Complete genome sequence of Verrucomicrobial strain HZ-65, isolated from freshwater.</title>
        <authorList>
            <person name="Choi A."/>
        </authorList>
    </citation>
    <scope>NUCLEOTIDE SEQUENCE [LARGE SCALE GENOMIC DNA]</scope>
    <source>
        <strain evidence="2 3">HZ-65</strain>
    </source>
</reference>
<proteinExistence type="predicted"/>
<dbReference type="AlphaFoldDB" id="A0A290QDV7"/>
<dbReference type="RefSeq" id="WP_096056068.1">
    <property type="nucleotide sequence ID" value="NZ_CP023344.1"/>
</dbReference>